<keyword evidence="1" id="KW-0472">Membrane</keyword>
<keyword evidence="1" id="KW-0812">Transmembrane</keyword>
<dbReference type="AlphaFoldDB" id="A0A1T4LP15"/>
<reference evidence="2 3" key="1">
    <citation type="submission" date="2017-02" db="EMBL/GenBank/DDBJ databases">
        <authorList>
            <person name="Peterson S.W."/>
        </authorList>
    </citation>
    <scope>NUCLEOTIDE SEQUENCE [LARGE SCALE GENOMIC DNA]</scope>
    <source>
        <strain evidence="2 3">ATCC 51222</strain>
    </source>
</reference>
<accession>A0A1T4LP15</accession>
<dbReference type="Proteomes" id="UP000190657">
    <property type="component" value="Unassembled WGS sequence"/>
</dbReference>
<sequence length="221" mass="24591">MSDDFKDEVTDVQLDPPLVVHKKTDASYYDGGINVDMNETHIEEEKKPTIERHRFKKDPDKKSSKFPVILLIIVILVGVFCALYFTGNITFGNKNAEKTTKETTTETTTSLEQAYAGTIVVKGTYIFVDAQEVDGIQGLQDALRYVDKSTTAYTIIDENADPNFLNNNVLPMLLDMGFYDKNTNIVHQGYTGLMAKDETTTTTTTTTIQPSTAPSTQPAQQ</sequence>
<name>A0A1T4LP15_9FIRM</name>
<keyword evidence="1" id="KW-1133">Transmembrane helix</keyword>
<protein>
    <submittedName>
        <fullName evidence="2">Uncharacterized protein</fullName>
    </submittedName>
</protein>
<dbReference type="RefSeq" id="WP_078768447.1">
    <property type="nucleotide sequence ID" value="NZ_FUWW01000009.1"/>
</dbReference>
<keyword evidence="3" id="KW-1185">Reference proteome</keyword>
<dbReference type="STRING" id="290054.SAMN02745114_00958"/>
<evidence type="ECO:0000313" key="3">
    <source>
        <dbReference type="Proteomes" id="UP000190657"/>
    </source>
</evidence>
<organism evidence="2 3">
    <name type="scientific">Eubacterium coprostanoligenes</name>
    <dbReference type="NCBI Taxonomy" id="290054"/>
    <lineage>
        <taxon>Bacteria</taxon>
        <taxon>Bacillati</taxon>
        <taxon>Bacillota</taxon>
        <taxon>Clostridia</taxon>
        <taxon>Eubacteriales</taxon>
        <taxon>Eubacteriaceae</taxon>
        <taxon>Eubacterium</taxon>
    </lineage>
</organism>
<proteinExistence type="predicted"/>
<feature type="transmembrane region" description="Helical" evidence="1">
    <location>
        <begin position="66"/>
        <end position="85"/>
    </location>
</feature>
<dbReference type="EMBL" id="FUWW01000009">
    <property type="protein sequence ID" value="SJZ56460.1"/>
    <property type="molecule type" value="Genomic_DNA"/>
</dbReference>
<evidence type="ECO:0000256" key="1">
    <source>
        <dbReference type="SAM" id="Phobius"/>
    </source>
</evidence>
<evidence type="ECO:0000313" key="2">
    <source>
        <dbReference type="EMBL" id="SJZ56460.1"/>
    </source>
</evidence>
<gene>
    <name evidence="2" type="ORF">SAMN02745114_00958</name>
</gene>